<dbReference type="Proteomes" id="UP001054889">
    <property type="component" value="Unassembled WGS sequence"/>
</dbReference>
<accession>A0AAV5EJQ3</accession>
<comment type="caution">
    <text evidence="2">The sequence shown here is derived from an EMBL/GenBank/DDBJ whole genome shotgun (WGS) entry which is preliminary data.</text>
</comment>
<dbReference type="EMBL" id="BQKI01000076">
    <property type="protein sequence ID" value="GJN22597.1"/>
    <property type="molecule type" value="Genomic_DNA"/>
</dbReference>
<reference evidence="2" key="1">
    <citation type="journal article" date="2018" name="DNA Res.">
        <title>Multiple hybrid de novo genome assembly of finger millet, an orphan allotetraploid crop.</title>
        <authorList>
            <person name="Hatakeyama M."/>
            <person name="Aluri S."/>
            <person name="Balachadran M.T."/>
            <person name="Sivarajan S.R."/>
            <person name="Patrignani A."/>
            <person name="Gruter S."/>
            <person name="Poveda L."/>
            <person name="Shimizu-Inatsugi R."/>
            <person name="Baeten J."/>
            <person name="Francoijs K.J."/>
            <person name="Nataraja K.N."/>
            <person name="Reddy Y.A.N."/>
            <person name="Phadnis S."/>
            <person name="Ravikumar R.L."/>
            <person name="Schlapbach R."/>
            <person name="Sreeman S.M."/>
            <person name="Shimizu K.K."/>
        </authorList>
    </citation>
    <scope>NUCLEOTIDE SEQUENCE</scope>
</reference>
<name>A0AAV5EJQ3_ELECO</name>
<reference evidence="2" key="2">
    <citation type="submission" date="2021-12" db="EMBL/GenBank/DDBJ databases">
        <title>Resequencing data analysis of finger millet.</title>
        <authorList>
            <person name="Hatakeyama M."/>
            <person name="Aluri S."/>
            <person name="Balachadran M.T."/>
            <person name="Sivarajan S.R."/>
            <person name="Poveda L."/>
            <person name="Shimizu-Inatsugi R."/>
            <person name="Schlapbach R."/>
            <person name="Sreeman S.M."/>
            <person name="Shimizu K.K."/>
        </authorList>
    </citation>
    <scope>NUCLEOTIDE SEQUENCE</scope>
</reference>
<feature type="compositionally biased region" description="Low complexity" evidence="1">
    <location>
        <begin position="9"/>
        <end position="43"/>
    </location>
</feature>
<dbReference type="AlphaFoldDB" id="A0AAV5EJQ3"/>
<keyword evidence="3" id="KW-1185">Reference proteome</keyword>
<evidence type="ECO:0000313" key="2">
    <source>
        <dbReference type="EMBL" id="GJN22597.1"/>
    </source>
</evidence>
<evidence type="ECO:0000313" key="3">
    <source>
        <dbReference type="Proteomes" id="UP001054889"/>
    </source>
</evidence>
<sequence>MAIRPTPPSSTTAAAPRIPTLPDAPPTSTAPTTIPTTRSSSSSLFLSVTSRHPIPIHNPCKVALLASRVTVNSL</sequence>
<evidence type="ECO:0000256" key="1">
    <source>
        <dbReference type="SAM" id="MobiDB-lite"/>
    </source>
</evidence>
<organism evidence="2 3">
    <name type="scientific">Eleusine coracana subsp. coracana</name>
    <dbReference type="NCBI Taxonomy" id="191504"/>
    <lineage>
        <taxon>Eukaryota</taxon>
        <taxon>Viridiplantae</taxon>
        <taxon>Streptophyta</taxon>
        <taxon>Embryophyta</taxon>
        <taxon>Tracheophyta</taxon>
        <taxon>Spermatophyta</taxon>
        <taxon>Magnoliopsida</taxon>
        <taxon>Liliopsida</taxon>
        <taxon>Poales</taxon>
        <taxon>Poaceae</taxon>
        <taxon>PACMAD clade</taxon>
        <taxon>Chloridoideae</taxon>
        <taxon>Cynodonteae</taxon>
        <taxon>Eleusininae</taxon>
        <taxon>Eleusine</taxon>
    </lineage>
</organism>
<protein>
    <submittedName>
        <fullName evidence="2">Uncharacterized protein</fullName>
    </submittedName>
</protein>
<gene>
    <name evidence="2" type="primary">gb10177</name>
    <name evidence="2" type="ORF">PR202_gb10177</name>
</gene>
<proteinExistence type="predicted"/>
<feature type="region of interest" description="Disordered" evidence="1">
    <location>
        <begin position="1"/>
        <end position="43"/>
    </location>
</feature>